<feature type="transmembrane region" description="Helical" evidence="1">
    <location>
        <begin position="236"/>
        <end position="255"/>
    </location>
</feature>
<accession>A0A0L6UXQ3</accession>
<comment type="caution">
    <text evidence="2">The sequence shown here is derived from an EMBL/GenBank/DDBJ whole genome shotgun (WGS) entry which is preliminary data.</text>
</comment>
<evidence type="ECO:0000313" key="2">
    <source>
        <dbReference type="EMBL" id="KNZ52645.1"/>
    </source>
</evidence>
<dbReference type="VEuPathDB" id="FungiDB:VP01_3493g2"/>
<protein>
    <submittedName>
        <fullName evidence="2">Uncharacterized protein</fullName>
    </submittedName>
</protein>
<keyword evidence="1" id="KW-0812">Transmembrane</keyword>
<organism evidence="2 3">
    <name type="scientific">Puccinia sorghi</name>
    <dbReference type="NCBI Taxonomy" id="27349"/>
    <lineage>
        <taxon>Eukaryota</taxon>
        <taxon>Fungi</taxon>
        <taxon>Dikarya</taxon>
        <taxon>Basidiomycota</taxon>
        <taxon>Pucciniomycotina</taxon>
        <taxon>Pucciniomycetes</taxon>
        <taxon>Pucciniales</taxon>
        <taxon>Pucciniaceae</taxon>
        <taxon>Puccinia</taxon>
    </lineage>
</organism>
<dbReference type="Proteomes" id="UP000037035">
    <property type="component" value="Unassembled WGS sequence"/>
</dbReference>
<name>A0A0L6UXQ3_9BASI</name>
<keyword evidence="3" id="KW-1185">Reference proteome</keyword>
<feature type="transmembrane region" description="Helical" evidence="1">
    <location>
        <begin position="166"/>
        <end position="184"/>
    </location>
</feature>
<evidence type="ECO:0000313" key="3">
    <source>
        <dbReference type="Proteomes" id="UP000037035"/>
    </source>
</evidence>
<proteinExistence type="predicted"/>
<sequence length="465" mass="52802">MGIKPCCKGSLRICCYDVGTSPISSSKPCIAKKIAQLPAVDMQELSGRFCSYSNHSPKVIQPSFDPQSLCRLHSDCAKIYTYAKTRKILITSNISLPTTGYSFWDLFFLPVHHSPCFPPPMSPSKYQNLHTSLVIKNYNIQVQNLTQRTRIYKLNDYMYKASDFSWWKFITFIYFIFLLSMPQSPGAFTFLLMPANENISNHQIPLLQGLKLQHNQGDVSYYLPPPAKDSLCDSSVTALLILSFFPSSLPLLFTLSKLFLNTHSTHTSTSLDSTTQPPHLLHSQFSLFLSGEILNKASFSFIFLVTLVPFSPSPFSTLHSLFFHTVPPAFSWLNVSCLFILLHLMFLFLMSFLPACWPLFCAIKIYNSQKDGGIWIQEGVGAKRNTVDTRGHERLENFFFLETEIIQNQTQITCALPFLTPFLRPIFFSFLGFPFKTCRVESSCIKITATLDEMHKSITNSTHLN</sequence>
<dbReference type="AlphaFoldDB" id="A0A0L6UXQ3"/>
<keyword evidence="1" id="KW-0472">Membrane</keyword>
<feature type="transmembrane region" description="Helical" evidence="1">
    <location>
        <begin position="332"/>
        <end position="360"/>
    </location>
</feature>
<feature type="transmembrane region" description="Helical" evidence="1">
    <location>
        <begin position="293"/>
        <end position="312"/>
    </location>
</feature>
<reference evidence="2 3" key="1">
    <citation type="submission" date="2015-08" db="EMBL/GenBank/DDBJ databases">
        <title>Next Generation Sequencing and Analysis of the Genome of Puccinia sorghi L Schw, the Causal Agent of Maize Common Rust.</title>
        <authorList>
            <person name="Rochi L."/>
            <person name="Burguener G."/>
            <person name="Darino M."/>
            <person name="Turjanski A."/>
            <person name="Kreff E."/>
            <person name="Dieguez M.J."/>
            <person name="Sacco F."/>
        </authorList>
    </citation>
    <scope>NUCLEOTIDE SEQUENCE [LARGE SCALE GENOMIC DNA]</scope>
    <source>
        <strain evidence="2 3">RO10H11247</strain>
    </source>
</reference>
<keyword evidence="1" id="KW-1133">Transmembrane helix</keyword>
<dbReference type="EMBL" id="LAVV01008494">
    <property type="protein sequence ID" value="KNZ52645.1"/>
    <property type="molecule type" value="Genomic_DNA"/>
</dbReference>
<gene>
    <name evidence="2" type="ORF">VP01_3493g2</name>
</gene>
<evidence type="ECO:0000256" key="1">
    <source>
        <dbReference type="SAM" id="Phobius"/>
    </source>
</evidence>